<evidence type="ECO:0000313" key="6">
    <source>
        <dbReference type="Proteomes" id="UP000663882"/>
    </source>
</evidence>
<dbReference type="InterPro" id="IPR028124">
    <property type="entry name" value="SMAP_dom"/>
</dbReference>
<comment type="caution">
    <text evidence="5">The sequence shown here is derived from an EMBL/GenBank/DDBJ whole genome shotgun (WGS) entry which is preliminary data.</text>
</comment>
<feature type="compositionally biased region" description="Basic and acidic residues" evidence="3">
    <location>
        <begin position="73"/>
        <end position="83"/>
    </location>
</feature>
<dbReference type="OrthoDB" id="10066125at2759"/>
<feature type="compositionally biased region" description="Basic and acidic residues" evidence="3">
    <location>
        <begin position="19"/>
        <end position="33"/>
    </location>
</feature>
<name>A0A813ZEV7_9BILA</name>
<dbReference type="AlphaFoldDB" id="A0A813ZEV7"/>
<reference evidence="5" key="1">
    <citation type="submission" date="2021-02" db="EMBL/GenBank/DDBJ databases">
        <authorList>
            <person name="Nowell W R."/>
        </authorList>
    </citation>
    <scope>NUCLEOTIDE SEQUENCE</scope>
</reference>
<accession>A0A813ZEV7</accession>
<dbReference type="PANTHER" id="PTHR22175:SF0">
    <property type="entry name" value="SMALL ACIDIC PROTEIN"/>
    <property type="match status" value="1"/>
</dbReference>
<gene>
    <name evidence="5" type="ORF">RFH988_LOCUS8819</name>
</gene>
<dbReference type="Pfam" id="PF15477">
    <property type="entry name" value="SMAP"/>
    <property type="match status" value="1"/>
</dbReference>
<dbReference type="Proteomes" id="UP000663882">
    <property type="component" value="Unassembled WGS sequence"/>
</dbReference>
<evidence type="ECO:0000256" key="1">
    <source>
        <dbReference type="ARBA" id="ARBA00006502"/>
    </source>
</evidence>
<sequence length="188" mass="21514">MSTTNKKKSSCSSKHSIKEHHDETTDDNNREKIINRDEISIEEIHTVNDWEHADLGDELRKQKFLRLMGAKKRKDESRTDIKDSSSINHNDTLSSEKKHCRSKTENEAINLDLEKQFNESLQSKILYTHHEGLGFHGSDTSTASSSNDWHHQQVKTKFVLATTTETGASLLDEIIPKELQDVKNKSKS</sequence>
<dbReference type="EMBL" id="CAJNOO010000305">
    <property type="protein sequence ID" value="CAF0897690.1"/>
    <property type="molecule type" value="Genomic_DNA"/>
</dbReference>
<evidence type="ECO:0000256" key="3">
    <source>
        <dbReference type="SAM" id="MobiDB-lite"/>
    </source>
</evidence>
<feature type="region of interest" description="Disordered" evidence="3">
    <location>
        <begin position="1"/>
        <end position="33"/>
    </location>
</feature>
<evidence type="ECO:0000259" key="4">
    <source>
        <dbReference type="Pfam" id="PF15477"/>
    </source>
</evidence>
<comment type="similarity">
    <text evidence="1">Belongs to the SMAP family.</text>
</comment>
<evidence type="ECO:0000256" key="2">
    <source>
        <dbReference type="ARBA" id="ARBA00016161"/>
    </source>
</evidence>
<feature type="compositionally biased region" description="Basic and acidic residues" evidence="3">
    <location>
        <begin position="94"/>
        <end position="103"/>
    </location>
</feature>
<feature type="compositionally biased region" description="Polar residues" evidence="3">
    <location>
        <begin position="84"/>
        <end position="93"/>
    </location>
</feature>
<proteinExistence type="inferred from homology"/>
<feature type="region of interest" description="Disordered" evidence="3">
    <location>
        <begin position="67"/>
        <end position="103"/>
    </location>
</feature>
<dbReference type="InterPro" id="IPR026714">
    <property type="entry name" value="SMAP"/>
</dbReference>
<organism evidence="5 6">
    <name type="scientific">Rotaria sordida</name>
    <dbReference type="NCBI Taxonomy" id="392033"/>
    <lineage>
        <taxon>Eukaryota</taxon>
        <taxon>Metazoa</taxon>
        <taxon>Spiralia</taxon>
        <taxon>Gnathifera</taxon>
        <taxon>Rotifera</taxon>
        <taxon>Eurotatoria</taxon>
        <taxon>Bdelloidea</taxon>
        <taxon>Philodinida</taxon>
        <taxon>Philodinidae</taxon>
        <taxon>Rotaria</taxon>
    </lineage>
</organism>
<feature type="domain" description="Small acidic protein-like" evidence="4">
    <location>
        <begin position="50"/>
        <end position="134"/>
    </location>
</feature>
<protein>
    <recommendedName>
        <fullName evidence="2">Small acidic protein</fullName>
    </recommendedName>
</protein>
<evidence type="ECO:0000313" key="5">
    <source>
        <dbReference type="EMBL" id="CAF0897690.1"/>
    </source>
</evidence>
<dbReference type="PANTHER" id="PTHR22175">
    <property type="entry name" value="SMALL ACIDIC PROTEIN-RELATED"/>
    <property type="match status" value="1"/>
</dbReference>